<evidence type="ECO:0000313" key="8">
    <source>
        <dbReference type="EMBL" id="MCC4310599.1"/>
    </source>
</evidence>
<keyword evidence="3 6" id="KW-0812">Transmembrane</keyword>
<dbReference type="InterPro" id="IPR037185">
    <property type="entry name" value="EmrE-like"/>
</dbReference>
<dbReference type="PANTHER" id="PTHR42920">
    <property type="entry name" value="OS03G0707200 PROTEIN-RELATED"/>
    <property type="match status" value="1"/>
</dbReference>
<feature type="transmembrane region" description="Helical" evidence="6">
    <location>
        <begin position="122"/>
        <end position="139"/>
    </location>
</feature>
<evidence type="ECO:0000259" key="7">
    <source>
        <dbReference type="Pfam" id="PF00892"/>
    </source>
</evidence>
<evidence type="ECO:0000256" key="6">
    <source>
        <dbReference type="SAM" id="Phobius"/>
    </source>
</evidence>
<reference evidence="8" key="1">
    <citation type="submission" date="2021-10" db="EMBL/GenBank/DDBJ databases">
        <title>The diversity and Nitrogen Metabolism of Culturable Nitrate-Utilizing Bacteria Within the Oxygen Minimum Zone of the Changjiang (Yangtze River)Estuary.</title>
        <authorList>
            <person name="Zhang D."/>
            <person name="Zheng J."/>
            <person name="Liu S."/>
            <person name="He W."/>
        </authorList>
    </citation>
    <scope>NUCLEOTIDE SEQUENCE</scope>
    <source>
        <strain evidence="8">FXH-223</strain>
    </source>
</reference>
<dbReference type="Proteomes" id="UP001108027">
    <property type="component" value="Unassembled WGS sequence"/>
</dbReference>
<dbReference type="PANTHER" id="PTHR42920:SF5">
    <property type="entry name" value="EAMA DOMAIN-CONTAINING PROTEIN"/>
    <property type="match status" value="1"/>
</dbReference>
<protein>
    <submittedName>
        <fullName evidence="8">DMT family transporter</fullName>
    </submittedName>
</protein>
<dbReference type="InterPro" id="IPR000620">
    <property type="entry name" value="EamA_dom"/>
</dbReference>
<evidence type="ECO:0000256" key="1">
    <source>
        <dbReference type="ARBA" id="ARBA00004651"/>
    </source>
</evidence>
<dbReference type="InterPro" id="IPR051258">
    <property type="entry name" value="Diverse_Substrate_Transporter"/>
</dbReference>
<dbReference type="AlphaFoldDB" id="A0A9Q3US67"/>
<dbReference type="Pfam" id="PF00892">
    <property type="entry name" value="EamA"/>
    <property type="match status" value="2"/>
</dbReference>
<dbReference type="GO" id="GO:0005886">
    <property type="term" value="C:plasma membrane"/>
    <property type="evidence" value="ECO:0007669"/>
    <property type="project" value="UniProtKB-SubCell"/>
</dbReference>
<evidence type="ECO:0000256" key="5">
    <source>
        <dbReference type="ARBA" id="ARBA00023136"/>
    </source>
</evidence>
<evidence type="ECO:0000313" key="9">
    <source>
        <dbReference type="Proteomes" id="UP001108027"/>
    </source>
</evidence>
<dbReference type="RefSeq" id="WP_228235304.1">
    <property type="nucleotide sequence ID" value="NZ_ARXL01000139.1"/>
</dbReference>
<name>A0A9Q3US67_9GAMM</name>
<evidence type="ECO:0000256" key="4">
    <source>
        <dbReference type="ARBA" id="ARBA00022989"/>
    </source>
</evidence>
<proteinExistence type="predicted"/>
<feature type="transmembrane region" description="Helical" evidence="6">
    <location>
        <begin position="190"/>
        <end position="212"/>
    </location>
</feature>
<feature type="transmembrane region" description="Helical" evidence="6">
    <location>
        <begin position="224"/>
        <end position="244"/>
    </location>
</feature>
<feature type="domain" description="EamA" evidence="7">
    <location>
        <begin position="185"/>
        <end position="297"/>
    </location>
</feature>
<feature type="transmembrane region" description="Helical" evidence="6">
    <location>
        <begin position="70"/>
        <end position="90"/>
    </location>
</feature>
<keyword evidence="2" id="KW-1003">Cell membrane</keyword>
<keyword evidence="9" id="KW-1185">Reference proteome</keyword>
<keyword evidence="5 6" id="KW-0472">Membrane</keyword>
<organism evidence="8 9">
    <name type="scientific">Alloalcanivorax marinus</name>
    <dbReference type="NCBI Taxonomy" id="1177169"/>
    <lineage>
        <taxon>Bacteria</taxon>
        <taxon>Pseudomonadati</taxon>
        <taxon>Pseudomonadota</taxon>
        <taxon>Gammaproteobacteria</taxon>
        <taxon>Oceanospirillales</taxon>
        <taxon>Alcanivoracaceae</taxon>
        <taxon>Alloalcanivorax</taxon>
    </lineage>
</organism>
<feature type="transmembrane region" description="Helical" evidence="6">
    <location>
        <begin position="256"/>
        <end position="276"/>
    </location>
</feature>
<keyword evidence="4 6" id="KW-1133">Transmembrane helix</keyword>
<evidence type="ECO:0000256" key="3">
    <source>
        <dbReference type="ARBA" id="ARBA00022692"/>
    </source>
</evidence>
<feature type="transmembrane region" description="Helical" evidence="6">
    <location>
        <begin position="151"/>
        <end position="169"/>
    </location>
</feature>
<evidence type="ECO:0000256" key="2">
    <source>
        <dbReference type="ARBA" id="ARBA00022475"/>
    </source>
</evidence>
<feature type="transmembrane region" description="Helical" evidence="6">
    <location>
        <begin position="96"/>
        <end position="115"/>
    </location>
</feature>
<dbReference type="SUPFAM" id="SSF103481">
    <property type="entry name" value="Multidrug resistance efflux transporter EmrE"/>
    <property type="match status" value="2"/>
</dbReference>
<comment type="subcellular location">
    <subcellularLocation>
        <location evidence="1">Cell membrane</location>
        <topology evidence="1">Multi-pass membrane protein</topology>
    </subcellularLocation>
</comment>
<comment type="caution">
    <text evidence="8">The sequence shown here is derived from an EMBL/GenBank/DDBJ whole genome shotgun (WGS) entry which is preliminary data.</text>
</comment>
<dbReference type="EMBL" id="JAJGNA010000048">
    <property type="protein sequence ID" value="MCC4310599.1"/>
    <property type="molecule type" value="Genomic_DNA"/>
</dbReference>
<feature type="transmembrane region" description="Helical" evidence="6">
    <location>
        <begin position="282"/>
        <end position="300"/>
    </location>
</feature>
<gene>
    <name evidence="8" type="ORF">LL252_18710</name>
</gene>
<accession>A0A9Q3US67</accession>
<sequence>MSATAGRADLVLVAVTLLAGISWIFSKEAVLLMPPLMFMALRFLLAGLVLALVAWPRLLRLDRDQFLRSLRVGLVFGLAMSFWILGLNFGTHVGEGAFLTSLGVVLVPVMARLVFKETPPASTWVALPVAAAGLALLALEGGFRAEPGQGFYVAAAAMFALFFTLNTRAANDAVRTAASGAVTTRRRVPALALTTVVMFTVSLVTGLGSLLLEPWRATLAGFSGAMAGWVIASATLGTAFRFFLQTYAQSLSVHSHGVVILVLEPMWTALFAALWFGETMTAVQVSGCLMIFLSLLVNRWPGVRRALKAWLT</sequence>
<feature type="domain" description="EamA" evidence="7">
    <location>
        <begin position="8"/>
        <end position="138"/>
    </location>
</feature>
<feature type="transmembrane region" description="Helical" evidence="6">
    <location>
        <begin position="36"/>
        <end position="58"/>
    </location>
</feature>